<dbReference type="AlphaFoldDB" id="A0A8S1HCU2"/>
<protein>
    <submittedName>
        <fullName evidence="1">Uncharacterized protein</fullName>
    </submittedName>
</protein>
<dbReference type="EMBL" id="CAJGYM010000045">
    <property type="protein sequence ID" value="CAD6194546.1"/>
    <property type="molecule type" value="Genomic_DNA"/>
</dbReference>
<organism evidence="1 2">
    <name type="scientific">Caenorhabditis auriculariae</name>
    <dbReference type="NCBI Taxonomy" id="2777116"/>
    <lineage>
        <taxon>Eukaryota</taxon>
        <taxon>Metazoa</taxon>
        <taxon>Ecdysozoa</taxon>
        <taxon>Nematoda</taxon>
        <taxon>Chromadorea</taxon>
        <taxon>Rhabditida</taxon>
        <taxon>Rhabditina</taxon>
        <taxon>Rhabditomorpha</taxon>
        <taxon>Rhabditoidea</taxon>
        <taxon>Rhabditidae</taxon>
        <taxon>Peloderinae</taxon>
        <taxon>Caenorhabditis</taxon>
    </lineage>
</organism>
<evidence type="ECO:0000313" key="1">
    <source>
        <dbReference type="EMBL" id="CAD6194546.1"/>
    </source>
</evidence>
<evidence type="ECO:0000313" key="2">
    <source>
        <dbReference type="Proteomes" id="UP000835052"/>
    </source>
</evidence>
<name>A0A8S1HCU2_9PELO</name>
<proteinExistence type="predicted"/>
<gene>
    <name evidence="1" type="ORF">CAUJ_LOCUS10465</name>
</gene>
<reference evidence="1" key="1">
    <citation type="submission" date="2020-10" db="EMBL/GenBank/DDBJ databases">
        <authorList>
            <person name="Kikuchi T."/>
        </authorList>
    </citation>
    <scope>NUCLEOTIDE SEQUENCE</scope>
    <source>
        <strain evidence="1">NKZ352</strain>
    </source>
</reference>
<keyword evidence="2" id="KW-1185">Reference proteome</keyword>
<sequence length="179" mass="20942">MGTESLDEASNTRRIQIHMAGIYQRIFDRNPGLEKDMKENPHLVEQMLQQIPEAMANAIKADKKFGSVVHEEHKGPQEYEEIDGDITRIISMPERVPVFPIMIDREDREIAEKEKRERMAAQMEILRGQYLAARSYYARFPPFPYPPPYQMPQMPHMPPHMPPFMPPHFQPSYPPFGPR</sequence>
<dbReference type="Proteomes" id="UP000835052">
    <property type="component" value="Unassembled WGS sequence"/>
</dbReference>
<comment type="caution">
    <text evidence="1">The sequence shown here is derived from an EMBL/GenBank/DDBJ whole genome shotgun (WGS) entry which is preliminary data.</text>
</comment>
<accession>A0A8S1HCU2</accession>